<keyword evidence="1" id="KW-0812">Transmembrane</keyword>
<dbReference type="OrthoDB" id="7410112at2"/>
<name>A0A1H7NVV5_9SPHN</name>
<accession>A0A1H7NVV5</accession>
<evidence type="ECO:0000313" key="2">
    <source>
        <dbReference type="EMBL" id="SEL27429.1"/>
    </source>
</evidence>
<keyword evidence="1" id="KW-1133">Transmembrane helix</keyword>
<dbReference type="AlphaFoldDB" id="A0A1H7NVV5"/>
<organism evidence="2 3">
    <name type="scientific">Sphingomonas palmae</name>
    <dbReference type="NCBI Taxonomy" id="1855283"/>
    <lineage>
        <taxon>Bacteria</taxon>
        <taxon>Pseudomonadati</taxon>
        <taxon>Pseudomonadota</taxon>
        <taxon>Alphaproteobacteria</taxon>
        <taxon>Sphingomonadales</taxon>
        <taxon>Sphingomonadaceae</taxon>
        <taxon>Sphingomonas</taxon>
    </lineage>
</organism>
<feature type="transmembrane region" description="Helical" evidence="1">
    <location>
        <begin position="9"/>
        <end position="29"/>
    </location>
</feature>
<proteinExistence type="predicted"/>
<dbReference type="RefSeq" id="WP_093005327.1">
    <property type="nucleotide sequence ID" value="NZ_FNZZ01000003.1"/>
</dbReference>
<protein>
    <submittedName>
        <fullName evidence="2">Uncharacterized protein</fullName>
    </submittedName>
</protein>
<dbReference type="STRING" id="1855283.SAMN05216382_1691"/>
<keyword evidence="3" id="KW-1185">Reference proteome</keyword>
<reference evidence="3" key="1">
    <citation type="submission" date="2016-10" db="EMBL/GenBank/DDBJ databases">
        <authorList>
            <person name="Varghese N."/>
            <person name="Submissions S."/>
        </authorList>
    </citation>
    <scope>NUCLEOTIDE SEQUENCE [LARGE SCALE GENOMIC DNA]</scope>
    <source>
        <strain evidence="3">JS21-1</strain>
    </source>
</reference>
<sequence>MSDPALPRWAALSAVRIIGSFGAVLGVILVGRAETTGPKVLGVAIVLAAMWMLATVPRALAARWRSPK</sequence>
<evidence type="ECO:0000256" key="1">
    <source>
        <dbReference type="SAM" id="Phobius"/>
    </source>
</evidence>
<dbReference type="EMBL" id="FNZZ01000003">
    <property type="protein sequence ID" value="SEL27429.1"/>
    <property type="molecule type" value="Genomic_DNA"/>
</dbReference>
<keyword evidence="1" id="KW-0472">Membrane</keyword>
<gene>
    <name evidence="2" type="ORF">SAMN05216382_1691</name>
</gene>
<evidence type="ECO:0000313" key="3">
    <source>
        <dbReference type="Proteomes" id="UP000199214"/>
    </source>
</evidence>
<dbReference type="Proteomes" id="UP000199214">
    <property type="component" value="Unassembled WGS sequence"/>
</dbReference>
<feature type="transmembrane region" description="Helical" evidence="1">
    <location>
        <begin position="41"/>
        <end position="61"/>
    </location>
</feature>